<dbReference type="Gene3D" id="2.60.40.2610">
    <property type="entry name" value="Outer membrane usher protein FimD, plug domain"/>
    <property type="match status" value="1"/>
</dbReference>
<evidence type="ECO:0000313" key="2">
    <source>
        <dbReference type="EMBL" id="TFZ08773.1"/>
    </source>
</evidence>
<proteinExistence type="predicted"/>
<dbReference type="InterPro" id="IPR042186">
    <property type="entry name" value="FimD_plug_dom"/>
</dbReference>
<keyword evidence="3" id="KW-1185">Reference proteome</keyword>
<dbReference type="OrthoDB" id="8587at2"/>
<dbReference type="PANTHER" id="PTHR30451:SF5">
    <property type="entry name" value="SLR0019 PROTEIN"/>
    <property type="match status" value="1"/>
</dbReference>
<dbReference type="AlphaFoldDB" id="A0A4Z0CAZ8"/>
<dbReference type="RefSeq" id="WP_135248860.1">
    <property type="nucleotide sequence ID" value="NZ_SMLK01000001.1"/>
</dbReference>
<dbReference type="PANTHER" id="PTHR30451">
    <property type="entry name" value="OUTER MEMBRANE USHER PROTEIN"/>
    <property type="match status" value="1"/>
</dbReference>
<dbReference type="GO" id="GO:0009297">
    <property type="term" value="P:pilus assembly"/>
    <property type="evidence" value="ECO:0007669"/>
    <property type="project" value="InterPro"/>
</dbReference>
<organism evidence="2 3">
    <name type="scientific">Ramlibacter humi</name>
    <dbReference type="NCBI Taxonomy" id="2530451"/>
    <lineage>
        <taxon>Bacteria</taxon>
        <taxon>Pseudomonadati</taxon>
        <taxon>Pseudomonadota</taxon>
        <taxon>Betaproteobacteria</taxon>
        <taxon>Burkholderiales</taxon>
        <taxon>Comamonadaceae</taxon>
        <taxon>Ramlibacter</taxon>
    </lineage>
</organism>
<accession>A0A4Z0CAZ8</accession>
<protein>
    <submittedName>
        <fullName evidence="2">Fimbrial biogenesis outer membrane usher protein</fullName>
    </submittedName>
</protein>
<evidence type="ECO:0000313" key="3">
    <source>
        <dbReference type="Proteomes" id="UP000297839"/>
    </source>
</evidence>
<dbReference type="Gene3D" id="2.60.40.3110">
    <property type="match status" value="1"/>
</dbReference>
<dbReference type="GO" id="GO:0015473">
    <property type="term" value="F:fimbrial usher porin activity"/>
    <property type="evidence" value="ECO:0007669"/>
    <property type="project" value="InterPro"/>
</dbReference>
<dbReference type="EMBL" id="SMLK01000001">
    <property type="protein sequence ID" value="TFZ08773.1"/>
    <property type="molecule type" value="Genomic_DNA"/>
</dbReference>
<dbReference type="Pfam" id="PF00577">
    <property type="entry name" value="Usher"/>
    <property type="match status" value="1"/>
</dbReference>
<feature type="compositionally biased region" description="Polar residues" evidence="1">
    <location>
        <begin position="534"/>
        <end position="553"/>
    </location>
</feature>
<dbReference type="Proteomes" id="UP000297839">
    <property type="component" value="Unassembled WGS sequence"/>
</dbReference>
<reference evidence="2 3" key="1">
    <citation type="submission" date="2019-03" db="EMBL/GenBank/DDBJ databases">
        <title>Ramlibacter sp. 18x22-1, whole genome shotgun sequence.</title>
        <authorList>
            <person name="Zhang X."/>
            <person name="Feng G."/>
            <person name="Zhu H."/>
        </authorList>
    </citation>
    <scope>NUCLEOTIDE SEQUENCE [LARGE SCALE GENOMIC DNA]</scope>
    <source>
        <strain evidence="2 3">18x22-1</strain>
    </source>
</reference>
<dbReference type="GO" id="GO:0009279">
    <property type="term" value="C:cell outer membrane"/>
    <property type="evidence" value="ECO:0007669"/>
    <property type="project" value="TreeGrafter"/>
</dbReference>
<dbReference type="InterPro" id="IPR000015">
    <property type="entry name" value="Fimb_usher"/>
</dbReference>
<comment type="caution">
    <text evidence="2">The sequence shown here is derived from an EMBL/GenBank/DDBJ whole genome shotgun (WGS) entry which is preliminary data.</text>
</comment>
<feature type="region of interest" description="Disordered" evidence="1">
    <location>
        <begin position="534"/>
        <end position="559"/>
    </location>
</feature>
<evidence type="ECO:0000256" key="1">
    <source>
        <dbReference type="SAM" id="MobiDB-lite"/>
    </source>
</evidence>
<name>A0A4Z0CAZ8_9BURK</name>
<sequence length="792" mass="84369">MTMRTSRRSRWPAAGLEIVASCFIAGLPGLAKAGVPDPPPITEETTQQLFLAVSVNGVRKAGLHPFAQAADGLRADAVLLRQLGLRWPGSEQAEGEIALAGLPGLEVNYDSAGLRLSLVAPVDLLDRPVLRLSSGLASATPADPSTRVAGAVLNYDLYSESRAGGVSASAFGDLRFFGEGAAVWSQSAVAHAASRTGAPALVRLDTQWQVDDAESMTVLRLGDGLTGGQGWTRTKRIGGFHYGRDFGLQPYRTTTPLAAFVGEAVLPSTLELYVNGLRQSTQQVQPGRFQLDAVPPGTGAAVANLLITDINGQQRNVHFDLYGAPTLLQAGLSDWSVDVGFLRKDYGLRSFAYDHRPLASGSYRWGWSNTLTLESHAEATTDLFEAGVGSVWKLGDRAGVLTTSLAASRGDGTSGNQRAVGYQWAGIDFGFAVNSARSSAGYRDAASRLEPALSRGSDSAFVNFGTPVGQWSLGVVRQLLAQSKPAHYLNLGWAADLGRGATLSLNVQRVNDEKKSYSTSLTFSMPLDSRVMTSASVQQRRGSTQLSASASQSPRDETGWSWWAQTATTNGRDPSAQFQVGRLTEAGQWWVGTTANGGSAGTSVYASRNGALAWLAGDLHALRHVEDAIAVVTTDGVPDVPVRLENRLLGRTDARGQIFVPQLNAYQRNQISMDTLDLPMDIVADKVQADVVPERRRASRVRLPLRRIVPVHVSLRNQQGQPLDPGGVVELRMGDSKTGASTRVGYDGLVYLEDPPPGAALFVRGEAGRCTARLPDPLPPAGGEPTPLECKP</sequence>
<gene>
    <name evidence="2" type="ORF">EZ216_06415</name>
</gene>